<dbReference type="EMBL" id="JACHCA010000001">
    <property type="protein sequence ID" value="MBB6126268.1"/>
    <property type="molecule type" value="Genomic_DNA"/>
</dbReference>
<dbReference type="Proteomes" id="UP000548326">
    <property type="component" value="Unassembled WGS sequence"/>
</dbReference>
<gene>
    <name evidence="2" type="ORF">HDF22_000369</name>
</gene>
<dbReference type="PANTHER" id="PTHR33990">
    <property type="entry name" value="PROTEIN YJDN-RELATED"/>
    <property type="match status" value="1"/>
</dbReference>
<dbReference type="Gene3D" id="3.10.180.10">
    <property type="entry name" value="2,3-Dihydroxybiphenyl 1,2-Dioxygenase, domain 1"/>
    <property type="match status" value="1"/>
</dbReference>
<dbReference type="PANTHER" id="PTHR33990:SF1">
    <property type="entry name" value="PROTEIN YJDN"/>
    <property type="match status" value="1"/>
</dbReference>
<dbReference type="InterPro" id="IPR028973">
    <property type="entry name" value="PhnB-like"/>
</dbReference>
<comment type="caution">
    <text evidence="2">The sequence shown here is derived from an EMBL/GenBank/DDBJ whole genome shotgun (WGS) entry which is preliminary data.</text>
</comment>
<organism evidence="2 3">
    <name type="scientific">Mucilaginibacter lappiensis</name>
    <dbReference type="NCBI Taxonomy" id="354630"/>
    <lineage>
        <taxon>Bacteria</taxon>
        <taxon>Pseudomonadati</taxon>
        <taxon>Bacteroidota</taxon>
        <taxon>Sphingobacteriia</taxon>
        <taxon>Sphingobacteriales</taxon>
        <taxon>Sphingobacteriaceae</taxon>
        <taxon>Mucilaginibacter</taxon>
    </lineage>
</organism>
<dbReference type="Pfam" id="PF06983">
    <property type="entry name" value="3-dmu-9_3-mt"/>
    <property type="match status" value="1"/>
</dbReference>
<dbReference type="AlphaFoldDB" id="A0A841JCF1"/>
<dbReference type="InterPro" id="IPR029068">
    <property type="entry name" value="Glyas_Bleomycin-R_OHBP_Dase"/>
</dbReference>
<evidence type="ECO:0000313" key="2">
    <source>
        <dbReference type="EMBL" id="MBB6126268.1"/>
    </source>
</evidence>
<evidence type="ECO:0000259" key="1">
    <source>
        <dbReference type="Pfam" id="PF06983"/>
    </source>
</evidence>
<dbReference type="RefSeq" id="WP_183585255.1">
    <property type="nucleotide sequence ID" value="NZ_JACHCA010000001.1"/>
</dbReference>
<reference evidence="2 3" key="1">
    <citation type="submission" date="2020-08" db="EMBL/GenBank/DDBJ databases">
        <title>Genomic Encyclopedia of Type Strains, Phase IV (KMG-V): Genome sequencing to study the core and pangenomes of soil and plant-associated prokaryotes.</title>
        <authorList>
            <person name="Whitman W."/>
        </authorList>
    </citation>
    <scope>NUCLEOTIDE SEQUENCE [LARGE SCALE GENOMIC DNA]</scope>
    <source>
        <strain evidence="2 3">MP601</strain>
    </source>
</reference>
<dbReference type="CDD" id="cd06588">
    <property type="entry name" value="PhnB_like"/>
    <property type="match status" value="1"/>
</dbReference>
<evidence type="ECO:0000313" key="3">
    <source>
        <dbReference type="Proteomes" id="UP000548326"/>
    </source>
</evidence>
<protein>
    <submittedName>
        <fullName evidence="2">PhnB protein</fullName>
    </submittedName>
</protein>
<dbReference type="SUPFAM" id="SSF54593">
    <property type="entry name" value="Glyoxalase/Bleomycin resistance protein/Dihydroxybiphenyl dioxygenase"/>
    <property type="match status" value="1"/>
</dbReference>
<name>A0A841JCF1_9SPHI</name>
<sequence>MTQINAYLKFNGNCREAMAFYKNCFGGELILQTVGNSPMAEFMPHEAPETILHSSLISNRITLFASELTEPEGITHGNAVYLCVDSENKEEVKTFFEKLSVEAQFISPLQDTPWGAFGVIKDQFGFGWYLNYEVKTKA</sequence>
<feature type="domain" description="PhnB-like" evidence="1">
    <location>
        <begin position="4"/>
        <end position="129"/>
    </location>
</feature>
<proteinExistence type="predicted"/>
<accession>A0A841JCF1</accession>